<comment type="caution">
    <text evidence="1">The sequence shown here is derived from an EMBL/GenBank/DDBJ whole genome shotgun (WGS) entry which is preliminary data.</text>
</comment>
<evidence type="ECO:0000313" key="1">
    <source>
        <dbReference type="EMBL" id="MDA3616170.1"/>
    </source>
</evidence>
<accession>A0ABT4UN25</accession>
<reference evidence="1 2" key="1">
    <citation type="submission" date="2022-12" db="EMBL/GenBank/DDBJ databases">
        <title>Chitinophagaceae gen. sp. nov., a new member of the family Chitinophagaceae, isolated from soil in a chemical factory.</title>
        <authorList>
            <person name="Ke Z."/>
        </authorList>
    </citation>
    <scope>NUCLEOTIDE SEQUENCE [LARGE SCALE GENOMIC DNA]</scope>
    <source>
        <strain evidence="1 2">LY-5</strain>
    </source>
</reference>
<evidence type="ECO:0008006" key="3">
    <source>
        <dbReference type="Google" id="ProtNLM"/>
    </source>
</evidence>
<dbReference type="RefSeq" id="WP_407032500.1">
    <property type="nucleotide sequence ID" value="NZ_JAQGEF010000024.1"/>
</dbReference>
<evidence type="ECO:0000313" key="2">
    <source>
        <dbReference type="Proteomes" id="UP001210231"/>
    </source>
</evidence>
<proteinExistence type="predicted"/>
<sequence length="249" mass="27744">MKNLLFFIIGFITCFGAKAECSAEGISFYPAGKHITPASVFVIEGYFNSQSQIHKIGKDVLLYLSAGDGRIQLKVADLCISDFYLTQAILKPETNLEPGKEYSLEVVSLNKKEPLNQYLLSNEKYKVEIPGKAVDLKFNALPEIFSKNYVPYGCGPAKSVNFNLNTNLLPALVKATLTNKKNGNATSYYLKPNEFGILEIGHDMCSGAFTFYPGEEYTIRFDLVDSEGKITAWQGKPVEFSWLESDEKI</sequence>
<name>A0ABT4UN25_9BACT</name>
<keyword evidence="2" id="KW-1185">Reference proteome</keyword>
<protein>
    <recommendedName>
        <fullName evidence="3">DUF4397 domain-containing protein</fullName>
    </recommendedName>
</protein>
<organism evidence="1 2">
    <name type="scientific">Polluticaenibacter yanchengensis</name>
    <dbReference type="NCBI Taxonomy" id="3014562"/>
    <lineage>
        <taxon>Bacteria</taxon>
        <taxon>Pseudomonadati</taxon>
        <taxon>Bacteroidota</taxon>
        <taxon>Chitinophagia</taxon>
        <taxon>Chitinophagales</taxon>
        <taxon>Chitinophagaceae</taxon>
        <taxon>Polluticaenibacter</taxon>
    </lineage>
</organism>
<dbReference type="EMBL" id="JAQGEF010000024">
    <property type="protein sequence ID" value="MDA3616170.1"/>
    <property type="molecule type" value="Genomic_DNA"/>
</dbReference>
<dbReference type="Proteomes" id="UP001210231">
    <property type="component" value="Unassembled WGS sequence"/>
</dbReference>
<gene>
    <name evidence="1" type="ORF">O3P16_15240</name>
</gene>